<gene>
    <name evidence="1" type="primary">RvY_06863-1</name>
    <name evidence="1" type="synonym">RvY_06863.1</name>
    <name evidence="1" type="ORF">RvY_06863</name>
</gene>
<name>A0A1D1V3D3_RAMVA</name>
<evidence type="ECO:0000313" key="2">
    <source>
        <dbReference type="Proteomes" id="UP000186922"/>
    </source>
</evidence>
<dbReference type="EMBL" id="BDGG01000003">
    <property type="protein sequence ID" value="GAU95205.1"/>
    <property type="molecule type" value="Genomic_DNA"/>
</dbReference>
<accession>A0A1D1V3D3</accession>
<evidence type="ECO:0000313" key="1">
    <source>
        <dbReference type="EMBL" id="GAU95205.1"/>
    </source>
</evidence>
<proteinExistence type="predicted"/>
<protein>
    <submittedName>
        <fullName evidence="1">Uncharacterized protein</fullName>
    </submittedName>
</protein>
<keyword evidence="2" id="KW-1185">Reference proteome</keyword>
<dbReference type="Proteomes" id="UP000186922">
    <property type="component" value="Unassembled WGS sequence"/>
</dbReference>
<dbReference type="AlphaFoldDB" id="A0A1D1V3D3"/>
<organism evidence="1 2">
    <name type="scientific">Ramazzottius varieornatus</name>
    <name type="common">Water bear</name>
    <name type="synonym">Tardigrade</name>
    <dbReference type="NCBI Taxonomy" id="947166"/>
    <lineage>
        <taxon>Eukaryota</taxon>
        <taxon>Metazoa</taxon>
        <taxon>Ecdysozoa</taxon>
        <taxon>Tardigrada</taxon>
        <taxon>Eutardigrada</taxon>
        <taxon>Parachela</taxon>
        <taxon>Hypsibioidea</taxon>
        <taxon>Ramazzottiidae</taxon>
        <taxon>Ramazzottius</taxon>
    </lineage>
</organism>
<comment type="caution">
    <text evidence="1">The sequence shown here is derived from an EMBL/GenBank/DDBJ whole genome shotgun (WGS) entry which is preliminary data.</text>
</comment>
<reference evidence="1 2" key="1">
    <citation type="journal article" date="2016" name="Nat. Commun.">
        <title>Extremotolerant tardigrade genome and improved radiotolerance of human cultured cells by tardigrade-unique protein.</title>
        <authorList>
            <person name="Hashimoto T."/>
            <person name="Horikawa D.D."/>
            <person name="Saito Y."/>
            <person name="Kuwahara H."/>
            <person name="Kozuka-Hata H."/>
            <person name="Shin-I T."/>
            <person name="Minakuchi Y."/>
            <person name="Ohishi K."/>
            <person name="Motoyama A."/>
            <person name="Aizu T."/>
            <person name="Enomoto A."/>
            <person name="Kondo K."/>
            <person name="Tanaka S."/>
            <person name="Hara Y."/>
            <person name="Koshikawa S."/>
            <person name="Sagara H."/>
            <person name="Miura T."/>
            <person name="Yokobori S."/>
            <person name="Miyagawa K."/>
            <person name="Suzuki Y."/>
            <person name="Kubo T."/>
            <person name="Oyama M."/>
            <person name="Kohara Y."/>
            <person name="Fujiyama A."/>
            <person name="Arakawa K."/>
            <person name="Katayama T."/>
            <person name="Toyoda A."/>
            <person name="Kunieda T."/>
        </authorList>
    </citation>
    <scope>NUCLEOTIDE SEQUENCE [LARGE SCALE GENOMIC DNA]</scope>
    <source>
        <strain evidence="1 2">YOKOZUNA-1</strain>
    </source>
</reference>
<sequence>MAFQKHISAAQLRREWISCFRWVVARLLQKTIRGSGCKVESIVGLLMAHSSYSVANFTTLPSWSYTSQNFHREVHETRYLTADPESSDDRGAVAHDLIAEWIELVETAVERLVREIIVDFVVTDVGQHVVDHPFVSTVDHWPCLYIQESKYDMSGGH</sequence>